<evidence type="ECO:0000313" key="2">
    <source>
        <dbReference type="Proteomes" id="UP000322873"/>
    </source>
</evidence>
<dbReference type="EMBL" id="VICG01000003">
    <property type="protein sequence ID" value="KAA8574093.1"/>
    <property type="molecule type" value="Genomic_DNA"/>
</dbReference>
<dbReference type="AlphaFoldDB" id="A0A5M9JZZ6"/>
<proteinExistence type="predicted"/>
<keyword evidence="2" id="KW-1185">Reference proteome</keyword>
<name>A0A5M9JZZ6_MONFR</name>
<evidence type="ECO:0000313" key="1">
    <source>
        <dbReference type="EMBL" id="KAA8574093.1"/>
    </source>
</evidence>
<dbReference type="Proteomes" id="UP000322873">
    <property type="component" value="Unassembled WGS sequence"/>
</dbReference>
<accession>A0A5M9JZZ6</accession>
<sequence>MPSSAKVIHAVVVSQDNSLATPELRSSAPTEHKLVRKIQHVAVLEQKLSSHQQHLHASAGWSLEAFRGRRSCRPV</sequence>
<comment type="caution">
    <text evidence="1">The sequence shown here is derived from an EMBL/GenBank/DDBJ whole genome shotgun (WGS) entry which is preliminary data.</text>
</comment>
<reference evidence="1 2" key="1">
    <citation type="submission" date="2019-06" db="EMBL/GenBank/DDBJ databases">
        <title>Genome Sequence of the Brown Rot Fungal Pathogen Monilinia fructicola.</title>
        <authorList>
            <person name="De Miccolis Angelini R.M."/>
            <person name="Landi L."/>
            <person name="Abate D."/>
            <person name="Pollastro S."/>
            <person name="Romanazzi G."/>
            <person name="Faretra F."/>
        </authorList>
    </citation>
    <scope>NUCLEOTIDE SEQUENCE [LARGE SCALE GENOMIC DNA]</scope>
    <source>
        <strain evidence="1 2">Mfrc123</strain>
    </source>
</reference>
<gene>
    <name evidence="1" type="ORF">EYC84_005617</name>
</gene>
<organism evidence="1 2">
    <name type="scientific">Monilinia fructicola</name>
    <name type="common">Brown rot fungus</name>
    <name type="synonym">Ciboria fructicola</name>
    <dbReference type="NCBI Taxonomy" id="38448"/>
    <lineage>
        <taxon>Eukaryota</taxon>
        <taxon>Fungi</taxon>
        <taxon>Dikarya</taxon>
        <taxon>Ascomycota</taxon>
        <taxon>Pezizomycotina</taxon>
        <taxon>Leotiomycetes</taxon>
        <taxon>Helotiales</taxon>
        <taxon>Sclerotiniaceae</taxon>
        <taxon>Monilinia</taxon>
    </lineage>
</organism>
<protein>
    <submittedName>
        <fullName evidence="1">Uncharacterized protein</fullName>
    </submittedName>
</protein>